<dbReference type="EMBL" id="CADCWJ010000525">
    <property type="protein sequence ID" value="CAA9570598.1"/>
    <property type="molecule type" value="Genomic_DNA"/>
</dbReference>
<dbReference type="AlphaFoldDB" id="A0A6J4V8Z6"/>
<evidence type="ECO:0008006" key="2">
    <source>
        <dbReference type="Google" id="ProtNLM"/>
    </source>
</evidence>
<dbReference type="InterPro" id="IPR011660">
    <property type="entry name" value="VapB-like"/>
</dbReference>
<protein>
    <recommendedName>
        <fullName evidence="2">Transcription factor</fullName>
    </recommendedName>
</protein>
<dbReference type="Pfam" id="PF07704">
    <property type="entry name" value="PSK_trans_fac"/>
    <property type="match status" value="1"/>
</dbReference>
<gene>
    <name evidence="1" type="ORF">AVDCRST_MAG87-2369</name>
</gene>
<sequence length="92" mass="10509">MVEDGESMAELNIKNEQTHDLARRLTELTGESLTEAVTTSLRERLARLERPDAATRRRRIEVIAERAGPLFREPYLSQDHGNLLYDDAGFPK</sequence>
<proteinExistence type="predicted"/>
<reference evidence="1" key="1">
    <citation type="submission" date="2020-02" db="EMBL/GenBank/DDBJ databases">
        <authorList>
            <person name="Meier V. D."/>
        </authorList>
    </citation>
    <scope>NUCLEOTIDE SEQUENCE</scope>
    <source>
        <strain evidence="1">AVDCRST_MAG87</strain>
    </source>
</reference>
<evidence type="ECO:0000313" key="1">
    <source>
        <dbReference type="EMBL" id="CAA9570598.1"/>
    </source>
</evidence>
<accession>A0A6J4V8Z6</accession>
<name>A0A6J4V8Z6_9BACT</name>
<organism evidence="1">
    <name type="scientific">uncultured Thermomicrobiales bacterium</name>
    <dbReference type="NCBI Taxonomy" id="1645740"/>
    <lineage>
        <taxon>Bacteria</taxon>
        <taxon>Pseudomonadati</taxon>
        <taxon>Thermomicrobiota</taxon>
        <taxon>Thermomicrobia</taxon>
        <taxon>Thermomicrobiales</taxon>
        <taxon>environmental samples</taxon>
    </lineage>
</organism>